<dbReference type="Proteomes" id="UP001461341">
    <property type="component" value="Chromosome"/>
</dbReference>
<dbReference type="RefSeq" id="WP_369017264.1">
    <property type="nucleotide sequence ID" value="NZ_CP121689.1"/>
</dbReference>
<protein>
    <submittedName>
        <fullName evidence="1">DUF3800 domain-containing protein</fullName>
    </submittedName>
</protein>
<reference evidence="1 2" key="1">
    <citation type="submission" date="2023-03" db="EMBL/GenBank/DDBJ databases">
        <title>Novel Species.</title>
        <authorList>
            <person name="Ma S."/>
        </authorList>
    </citation>
    <scope>NUCLEOTIDE SEQUENCE [LARGE SCALE GENOMIC DNA]</scope>
    <source>
        <strain evidence="1 2">B11</strain>
    </source>
</reference>
<dbReference type="InterPro" id="IPR024524">
    <property type="entry name" value="DUF3800"/>
</dbReference>
<name>A0ABZ2Y9W5_9BACT</name>
<dbReference type="Pfam" id="PF12686">
    <property type="entry name" value="DUF3800"/>
    <property type="match status" value="1"/>
</dbReference>
<keyword evidence="2" id="KW-1185">Reference proteome</keyword>
<gene>
    <name evidence="1" type="ORF">QBE54_05820</name>
</gene>
<dbReference type="EMBL" id="CP121689">
    <property type="protein sequence ID" value="WZL75118.1"/>
    <property type="molecule type" value="Genomic_DNA"/>
</dbReference>
<evidence type="ECO:0000313" key="2">
    <source>
        <dbReference type="Proteomes" id="UP001461341"/>
    </source>
</evidence>
<evidence type="ECO:0000313" key="1">
    <source>
        <dbReference type="EMBL" id="WZL75118.1"/>
    </source>
</evidence>
<sequence>MRDLWGNPVVRCGEYFVFHDESIPNKRWLLIGLSFVKSTDIEKVLNALSEIRSSENYFGEIHFSRLPKSFEGEYGAKARVARSWMQAFERSLAEIVHFSCLAVDRHSPAYDHRRFAHDFHAYNRFTAMALKAGIVWHLGPKELDQLSIEFVSDAKNRATRPDEGVIDNFEEYLPYRAELDSYLAQMQGRRFPTITIRLQLCDSATNDLLQFTDLLLGACQMALVAASIRPVKRRLGEFVVRWCENLKLKPWEQTYGLHRLFSFWGFPNDEGRPYNHMRLKLKLDNGQMSLF</sequence>
<organism evidence="1 2">
    <name type="scientific">Thermatribacter velox</name>
    <dbReference type="NCBI Taxonomy" id="3039681"/>
    <lineage>
        <taxon>Bacteria</taxon>
        <taxon>Pseudomonadati</taxon>
        <taxon>Atribacterota</taxon>
        <taxon>Atribacteria</taxon>
        <taxon>Atribacterales</taxon>
        <taxon>Thermatribacteraceae</taxon>
        <taxon>Thermatribacter</taxon>
    </lineage>
</organism>
<proteinExistence type="predicted"/>
<accession>A0ABZ2Y9W5</accession>